<keyword evidence="1" id="KW-1133">Transmembrane helix</keyword>
<accession>U5BXN1</accession>
<proteinExistence type="predicted"/>
<organism evidence="2 3">
    <name type="scientific">Rhodonellum psychrophilum GCM71 = DSM 17998</name>
    <dbReference type="NCBI Taxonomy" id="1123057"/>
    <lineage>
        <taxon>Bacteria</taxon>
        <taxon>Pseudomonadati</taxon>
        <taxon>Bacteroidota</taxon>
        <taxon>Cytophagia</taxon>
        <taxon>Cytophagales</taxon>
        <taxon>Cytophagaceae</taxon>
        <taxon>Rhodonellum</taxon>
    </lineage>
</organism>
<comment type="caution">
    <text evidence="2">The sequence shown here is derived from an EMBL/GenBank/DDBJ whole genome shotgun (WGS) entry which is preliminary data.</text>
</comment>
<dbReference type="Proteomes" id="UP000016843">
    <property type="component" value="Unassembled WGS sequence"/>
</dbReference>
<name>U5BXN1_9BACT</name>
<reference evidence="2 3" key="1">
    <citation type="journal article" date="2013" name="Genome Announc.">
        <title>Draft Genome Sequence of the Psychrophilic and Alkaliphilic Rhodonellum psychrophilum Strain GCM71T.</title>
        <authorList>
            <person name="Hauptmann A.L."/>
            <person name="Glaring M.A."/>
            <person name="Hallin P.F."/>
            <person name="Prieme A."/>
            <person name="Stougaard P."/>
        </authorList>
    </citation>
    <scope>NUCLEOTIDE SEQUENCE [LARGE SCALE GENOMIC DNA]</scope>
    <source>
        <strain evidence="2 3">GCM71</strain>
    </source>
</reference>
<dbReference type="AlphaFoldDB" id="U5BXN1"/>
<gene>
    <name evidence="2" type="ORF">P872_21500</name>
</gene>
<keyword evidence="3" id="KW-1185">Reference proteome</keyword>
<sequence>MRILKFGIWYVVFETFGFLVFGMWCKVFYAAYCGMVYFVQCFWYLKPLVSWFLGCDL</sequence>
<evidence type="ECO:0000256" key="1">
    <source>
        <dbReference type="SAM" id="Phobius"/>
    </source>
</evidence>
<feature type="transmembrane region" description="Helical" evidence="1">
    <location>
        <begin position="7"/>
        <end position="29"/>
    </location>
</feature>
<protein>
    <submittedName>
        <fullName evidence="2">Uncharacterized protein</fullName>
    </submittedName>
</protein>
<keyword evidence="1" id="KW-0812">Transmembrane</keyword>
<keyword evidence="1" id="KW-0472">Membrane</keyword>
<dbReference type="EMBL" id="AWXR01000082">
    <property type="protein sequence ID" value="ERM80682.1"/>
    <property type="molecule type" value="Genomic_DNA"/>
</dbReference>
<evidence type="ECO:0000313" key="3">
    <source>
        <dbReference type="Proteomes" id="UP000016843"/>
    </source>
</evidence>
<evidence type="ECO:0000313" key="2">
    <source>
        <dbReference type="EMBL" id="ERM80682.1"/>
    </source>
</evidence>